<evidence type="ECO:0000256" key="3">
    <source>
        <dbReference type="ARBA" id="ARBA00022448"/>
    </source>
</evidence>
<protein>
    <submittedName>
        <fullName evidence="11">Type II secretion system protein M</fullName>
    </submittedName>
</protein>
<keyword evidence="7" id="KW-0653">Protein transport</keyword>
<name>A0A437J734_9SPHN</name>
<sequence>MSGMRAWWTALSQRERLLIAVMGVLLAIVVIWLGIARPVERGMQTARERQAAALDRNMAIRAKVKALQTPEAAVAGVTGSLDQMIGQSAGDAGFMLERIQAQGDARVEIAIAAARPTALFGWLSAIEAQGVVVESLTVQPSTASGALSVRAILKKAAP</sequence>
<evidence type="ECO:0000256" key="6">
    <source>
        <dbReference type="ARBA" id="ARBA00022692"/>
    </source>
</evidence>
<keyword evidence="4" id="KW-1003">Cell membrane</keyword>
<comment type="similarity">
    <text evidence="2">Belongs to the GSP M family.</text>
</comment>
<keyword evidence="8 10" id="KW-1133">Transmembrane helix</keyword>
<proteinExistence type="inferred from homology"/>
<gene>
    <name evidence="11" type="ORF">ENE74_11135</name>
</gene>
<evidence type="ECO:0000256" key="10">
    <source>
        <dbReference type="SAM" id="Phobius"/>
    </source>
</evidence>
<evidence type="ECO:0000256" key="1">
    <source>
        <dbReference type="ARBA" id="ARBA00004377"/>
    </source>
</evidence>
<dbReference type="OrthoDB" id="7432850at2"/>
<keyword evidence="3" id="KW-0813">Transport</keyword>
<dbReference type="EMBL" id="RZUL01000003">
    <property type="protein sequence ID" value="RVT40998.1"/>
    <property type="molecule type" value="Genomic_DNA"/>
</dbReference>
<comment type="subcellular location">
    <subcellularLocation>
        <location evidence="1">Cell inner membrane</location>
        <topology evidence="1">Single-pass membrane protein</topology>
    </subcellularLocation>
</comment>
<keyword evidence="6 10" id="KW-0812">Transmembrane</keyword>
<evidence type="ECO:0000256" key="5">
    <source>
        <dbReference type="ARBA" id="ARBA00022519"/>
    </source>
</evidence>
<dbReference type="GO" id="GO:0015627">
    <property type="term" value="C:type II protein secretion system complex"/>
    <property type="evidence" value="ECO:0007669"/>
    <property type="project" value="InterPro"/>
</dbReference>
<dbReference type="InterPro" id="IPR023229">
    <property type="entry name" value="T2SS_M_periplasmic_sf"/>
</dbReference>
<reference evidence="11 12" key="1">
    <citation type="submission" date="2019-01" db="EMBL/GenBank/DDBJ databases">
        <authorList>
            <person name="Chen W.-M."/>
        </authorList>
    </citation>
    <scope>NUCLEOTIDE SEQUENCE [LARGE SCALE GENOMIC DNA]</scope>
    <source>
        <strain evidence="11 12">TLA-22</strain>
    </source>
</reference>
<evidence type="ECO:0000256" key="9">
    <source>
        <dbReference type="ARBA" id="ARBA00023136"/>
    </source>
</evidence>
<dbReference type="RefSeq" id="WP_127690995.1">
    <property type="nucleotide sequence ID" value="NZ_RZUL01000003.1"/>
</dbReference>
<keyword evidence="12" id="KW-1185">Reference proteome</keyword>
<dbReference type="Gene3D" id="3.30.1360.100">
    <property type="entry name" value="General secretion pathway protein M, EpsM"/>
    <property type="match status" value="1"/>
</dbReference>
<evidence type="ECO:0000256" key="7">
    <source>
        <dbReference type="ARBA" id="ARBA00022927"/>
    </source>
</evidence>
<accession>A0A437J734</accession>
<evidence type="ECO:0000256" key="2">
    <source>
        <dbReference type="ARBA" id="ARBA00010637"/>
    </source>
</evidence>
<feature type="transmembrane region" description="Helical" evidence="10">
    <location>
        <begin position="17"/>
        <end position="35"/>
    </location>
</feature>
<dbReference type="AlphaFoldDB" id="A0A437J734"/>
<evidence type="ECO:0000256" key="4">
    <source>
        <dbReference type="ARBA" id="ARBA00022475"/>
    </source>
</evidence>
<comment type="caution">
    <text evidence="11">The sequence shown here is derived from an EMBL/GenBank/DDBJ whole genome shotgun (WGS) entry which is preliminary data.</text>
</comment>
<dbReference type="Pfam" id="PF04612">
    <property type="entry name" value="T2SSM"/>
    <property type="match status" value="1"/>
</dbReference>
<evidence type="ECO:0000313" key="11">
    <source>
        <dbReference type="EMBL" id="RVT40998.1"/>
    </source>
</evidence>
<dbReference type="InterPro" id="IPR007690">
    <property type="entry name" value="T2SS_GspM"/>
</dbReference>
<dbReference type="GO" id="GO:0015628">
    <property type="term" value="P:protein secretion by the type II secretion system"/>
    <property type="evidence" value="ECO:0007669"/>
    <property type="project" value="InterPro"/>
</dbReference>
<dbReference type="GO" id="GO:0005886">
    <property type="term" value="C:plasma membrane"/>
    <property type="evidence" value="ECO:0007669"/>
    <property type="project" value="UniProtKB-SubCell"/>
</dbReference>
<organism evidence="11 12">
    <name type="scientific">Sphingobium algorifonticola</name>
    <dbReference type="NCBI Taxonomy" id="2008318"/>
    <lineage>
        <taxon>Bacteria</taxon>
        <taxon>Pseudomonadati</taxon>
        <taxon>Pseudomonadota</taxon>
        <taxon>Alphaproteobacteria</taxon>
        <taxon>Sphingomonadales</taxon>
        <taxon>Sphingomonadaceae</taxon>
        <taxon>Sphingobium</taxon>
    </lineage>
</organism>
<evidence type="ECO:0000313" key="12">
    <source>
        <dbReference type="Proteomes" id="UP000282977"/>
    </source>
</evidence>
<keyword evidence="5" id="KW-0997">Cell inner membrane</keyword>
<dbReference type="SUPFAM" id="SSF103054">
    <property type="entry name" value="General secretion pathway protein M, EpsM"/>
    <property type="match status" value="1"/>
</dbReference>
<dbReference type="Proteomes" id="UP000282977">
    <property type="component" value="Unassembled WGS sequence"/>
</dbReference>
<keyword evidence="9 10" id="KW-0472">Membrane</keyword>
<evidence type="ECO:0000256" key="8">
    <source>
        <dbReference type="ARBA" id="ARBA00022989"/>
    </source>
</evidence>